<organismHost>
    <name type="scientific">Homo sapiens</name>
    <name type="common">Human</name>
    <dbReference type="NCBI Taxonomy" id="9606"/>
</organismHost>
<evidence type="ECO:0000256" key="4">
    <source>
        <dbReference type="ARBA" id="ARBA00022595"/>
    </source>
</evidence>
<evidence type="ECO:0000256" key="12">
    <source>
        <dbReference type="ARBA" id="ARBA00023296"/>
    </source>
</evidence>
<evidence type="ECO:0000256" key="8">
    <source>
        <dbReference type="ARBA" id="ARBA00022870"/>
    </source>
</evidence>
<name>A0A024A4F8_HHV8</name>
<dbReference type="EMBL" id="KJ490393">
    <property type="protein sequence ID" value="AHY94914.1"/>
    <property type="molecule type" value="Genomic_DNA"/>
</dbReference>
<dbReference type="InterPro" id="IPR020175">
    <property type="entry name" value="Herpes_gL_rhadinovirus"/>
</dbReference>
<feature type="compositionally biased region" description="Polar residues" evidence="13">
    <location>
        <begin position="326"/>
        <end position="339"/>
    </location>
</feature>
<sequence>MGIFALFAVLWTTLLVTSHAYVALPCCAIQASAASTLPLFFAVHSIHFADPNHCNGVCIAKLRSKTGDITVETCVNGFNLRSFLVAVVRRLGSWASQENLRLLWYLQRSLTAYTRSTPYKAMAMFVRTSSSTHDEERMLPIEGAPRRRPPVKFIFPPPPLSSLPGFGRPRGYAGPTVIDMSAPDDVFAEDTPSPPATPLDLQISPDQSSGESEYDEDEEDEDEEENDDVQEEDEPEGYPADFFQPLSHLRPRPLARRAHTPKPVAVVAGRVRSSTDTAESEASMGWVSQDDGFSPAGLSPSDDEGVAILEPMAAYTGTGAYGLSPASRNSVPGTQSSPYSDPDEGPSWRPLRAAPTAIVDLTSDSDSDDSSNSPDVNNEAAFTDARHFSHQPPSSEEDGEDQGEVLSQRIGLMDVGQKRKRQSTASSGSEDVVRCQRQPNLSRKAVASVIIISSGSDTDEEPSSAVSVIVSPSSTKGHLPTQSPSTSAHSISSGSTTTAGSRCSDPTRILASTPPLCGNGAYNWPWLD</sequence>
<keyword evidence="4" id="KW-1162">Viral penetration into host cytoplasm</keyword>
<evidence type="ECO:0000256" key="10">
    <source>
        <dbReference type="ARBA" id="ARBA00023136"/>
    </source>
</evidence>
<keyword evidence="10" id="KW-0472">Membrane</keyword>
<dbReference type="PROSITE" id="PS52026">
    <property type="entry name" value="GL_GHV"/>
    <property type="match status" value="1"/>
</dbReference>
<feature type="region of interest" description="Disordered" evidence="13">
    <location>
        <begin position="453"/>
        <end position="528"/>
    </location>
</feature>
<keyword evidence="7" id="KW-0946">Virion</keyword>
<keyword evidence="1" id="KW-1168">Fusion of virus membrane with host membrane</keyword>
<dbReference type="InterPro" id="IPR038313">
    <property type="entry name" value="Herpes_gL_rhadinovirus_sf"/>
</dbReference>
<organism evidence="14">
    <name type="scientific">Human herpesvirus 8</name>
    <name type="common">HHV-8</name>
    <name type="synonym">Kaposi's sarcoma-associated herpesvirus</name>
    <dbReference type="NCBI Taxonomy" id="37296"/>
    <lineage>
        <taxon>Viruses</taxon>
        <taxon>Duplodnaviria</taxon>
        <taxon>Heunggongvirae</taxon>
        <taxon>Peploviricota</taxon>
        <taxon>Herviviricetes</taxon>
        <taxon>Herpesvirales</taxon>
        <taxon>Orthoherpesviridae</taxon>
        <taxon>Gammaherpesvirinae</taxon>
        <taxon>Rhadinovirus</taxon>
        <taxon>Rhadinovirus humangamma8</taxon>
    </lineage>
</organism>
<feature type="compositionally biased region" description="Low complexity" evidence="13">
    <location>
        <begin position="481"/>
        <end position="504"/>
    </location>
</feature>
<feature type="region of interest" description="Disordered" evidence="13">
    <location>
        <begin position="317"/>
        <end position="439"/>
    </location>
</feature>
<feature type="compositionally biased region" description="Low complexity" evidence="13">
    <location>
        <begin position="463"/>
        <end position="474"/>
    </location>
</feature>
<keyword evidence="12" id="KW-1160">Virus entry into host cell</keyword>
<evidence type="ECO:0000313" key="14">
    <source>
        <dbReference type="EMBL" id="AHY94914.1"/>
    </source>
</evidence>
<dbReference type="InterPro" id="IPR034708">
    <property type="entry name" value="HSV_GL_alphagamma"/>
</dbReference>
<protein>
    <submittedName>
        <fullName evidence="14">ORF47/45-A</fullName>
    </submittedName>
</protein>
<keyword evidence="2" id="KW-1032">Host cell membrane</keyword>
<dbReference type="GO" id="GO:0019064">
    <property type="term" value="P:fusion of virus membrane with host plasma membrane"/>
    <property type="evidence" value="ECO:0007669"/>
    <property type="project" value="UniProtKB-KW"/>
</dbReference>
<keyword evidence="9" id="KW-0261">Viral envelope protein</keyword>
<dbReference type="Gene3D" id="3.10.390.20">
    <property type="entry name" value="Viral glycoprotein L"/>
    <property type="match status" value="1"/>
</dbReference>
<dbReference type="GO" id="GO:0019031">
    <property type="term" value="C:viral envelope"/>
    <property type="evidence" value="ECO:0007669"/>
    <property type="project" value="UniProtKB-KW"/>
</dbReference>
<accession>A0A024A4F8</accession>
<dbReference type="GO" id="GO:0046718">
    <property type="term" value="P:symbiont entry into host cell"/>
    <property type="evidence" value="ECO:0007669"/>
    <property type="project" value="UniProtKB-KW"/>
</dbReference>
<evidence type="ECO:0000256" key="9">
    <source>
        <dbReference type="ARBA" id="ARBA00022879"/>
    </source>
</evidence>
<keyword evidence="8" id="KW-1043">Host membrane</keyword>
<keyword evidence="3" id="KW-1169">Fusion of virus membrane with host cell membrane</keyword>
<evidence type="ECO:0000256" key="11">
    <source>
        <dbReference type="ARBA" id="ARBA00023180"/>
    </source>
</evidence>
<feature type="region of interest" description="Disordered" evidence="13">
    <location>
        <begin position="174"/>
        <end position="304"/>
    </location>
</feature>
<evidence type="ECO:0000256" key="6">
    <source>
        <dbReference type="ARBA" id="ARBA00022812"/>
    </source>
</evidence>
<keyword evidence="11" id="KW-0325">Glycoprotein</keyword>
<reference evidence="14" key="2">
    <citation type="submission" date="2014-02" db="EMBL/GenBank/DDBJ databases">
        <authorList>
            <person name="Chang P.-J."/>
            <person name="Hung C.-H."/>
            <person name="Wang S.-S."/>
            <person name="Tsai P.-H."/>
            <person name="Shih Y.-J."/>
            <person name="Chen L.-W."/>
        </authorList>
    </citation>
    <scope>NUCLEOTIDE SEQUENCE</scope>
    <source>
        <strain evidence="14">HH-B2</strain>
    </source>
</reference>
<dbReference type="Pfam" id="PF11108">
    <property type="entry name" value="Phage_glycop_gL"/>
    <property type="match status" value="1"/>
</dbReference>
<evidence type="ECO:0000256" key="2">
    <source>
        <dbReference type="ARBA" id="ARBA00022511"/>
    </source>
</evidence>
<evidence type="ECO:0000256" key="13">
    <source>
        <dbReference type="SAM" id="MobiDB-lite"/>
    </source>
</evidence>
<keyword evidence="6" id="KW-1040">Host Golgi apparatus</keyword>
<proteinExistence type="inferred from homology"/>
<feature type="compositionally biased region" description="Acidic residues" evidence="13">
    <location>
        <begin position="212"/>
        <end position="236"/>
    </location>
</feature>
<keyword evidence="5" id="KW-0732">Signal</keyword>
<feature type="compositionally biased region" description="Basic residues" evidence="13">
    <location>
        <begin position="249"/>
        <end position="260"/>
    </location>
</feature>
<evidence type="ECO:0000256" key="5">
    <source>
        <dbReference type="ARBA" id="ARBA00022729"/>
    </source>
</evidence>
<reference evidence="14" key="1">
    <citation type="journal article" date="2014" name="J. Virol.">
        <title>Identification and Characterization of Two Novel Spliced Genes Located in the orf47-orf46-orf45 Gene Locus of Kaposi's Sarcoma-Associated Herpesvirus.</title>
        <authorList>
            <person name="Chang P.J."/>
            <person name="Hung C.H."/>
            <person name="Wang S.S."/>
            <person name="Tsai P.H."/>
            <person name="Shih Y.J."/>
            <person name="Chen L.Y."/>
            <person name="Huang H.Y."/>
            <person name="Wei L.H."/>
            <person name="Yen J.B."/>
            <person name="Lin C.L."/>
            <person name="Chen L.W."/>
        </authorList>
    </citation>
    <scope>NUCLEOTIDE SEQUENCE</scope>
    <source>
        <strain evidence="14">HH-B2</strain>
    </source>
</reference>
<dbReference type="HAMAP" id="MF_04034">
    <property type="entry name" value="HSV_GL_alphagamma"/>
    <property type="match status" value="1"/>
</dbReference>
<evidence type="ECO:0000256" key="7">
    <source>
        <dbReference type="ARBA" id="ARBA00022844"/>
    </source>
</evidence>
<evidence type="ECO:0000256" key="3">
    <source>
        <dbReference type="ARBA" id="ARBA00022521"/>
    </source>
</evidence>
<evidence type="ECO:0000256" key="1">
    <source>
        <dbReference type="ARBA" id="ARBA00022506"/>
    </source>
</evidence>